<keyword evidence="1" id="KW-1133">Transmembrane helix</keyword>
<evidence type="ECO:0000313" key="2">
    <source>
        <dbReference type="EMBL" id="KAG8499681.1"/>
    </source>
</evidence>
<evidence type="ECO:0000313" key="3">
    <source>
        <dbReference type="Proteomes" id="UP000701853"/>
    </source>
</evidence>
<dbReference type="PANTHER" id="PTHR48248">
    <property type="entry name" value="UVR DOMAIN-CONTAINING PROTEIN"/>
    <property type="match status" value="1"/>
</dbReference>
<gene>
    <name evidence="2" type="ORF">CXB51_006374</name>
</gene>
<name>A0A8J5ZGJ6_9ROSI</name>
<organism evidence="2 3">
    <name type="scientific">Gossypium anomalum</name>
    <dbReference type="NCBI Taxonomy" id="47600"/>
    <lineage>
        <taxon>Eukaryota</taxon>
        <taxon>Viridiplantae</taxon>
        <taxon>Streptophyta</taxon>
        <taxon>Embryophyta</taxon>
        <taxon>Tracheophyta</taxon>
        <taxon>Spermatophyta</taxon>
        <taxon>Magnoliopsida</taxon>
        <taxon>eudicotyledons</taxon>
        <taxon>Gunneridae</taxon>
        <taxon>Pentapetalae</taxon>
        <taxon>rosids</taxon>
        <taxon>malvids</taxon>
        <taxon>Malvales</taxon>
        <taxon>Malvaceae</taxon>
        <taxon>Malvoideae</taxon>
        <taxon>Gossypium</taxon>
    </lineage>
</organism>
<dbReference type="OrthoDB" id="10350149at2759"/>
<dbReference type="Proteomes" id="UP000701853">
    <property type="component" value="Chromosome 3"/>
</dbReference>
<keyword evidence="1" id="KW-0472">Membrane</keyword>
<comment type="caution">
    <text evidence="2">The sequence shown here is derived from an EMBL/GenBank/DDBJ whole genome shotgun (WGS) entry which is preliminary data.</text>
</comment>
<keyword evidence="1" id="KW-0812">Transmembrane</keyword>
<dbReference type="EMBL" id="JAHUZN010000003">
    <property type="protein sequence ID" value="KAG8499681.1"/>
    <property type="molecule type" value="Genomic_DNA"/>
</dbReference>
<proteinExistence type="predicted"/>
<accession>A0A8J5ZGJ6</accession>
<evidence type="ECO:0000256" key="1">
    <source>
        <dbReference type="SAM" id="Phobius"/>
    </source>
</evidence>
<protein>
    <submittedName>
        <fullName evidence="2">Uncharacterized protein</fullName>
    </submittedName>
</protein>
<reference evidence="2 3" key="1">
    <citation type="journal article" date="2021" name="bioRxiv">
        <title>The Gossypium anomalum genome as a resource for cotton improvement and evolutionary analysis of hybrid incompatibility.</title>
        <authorList>
            <person name="Grover C.E."/>
            <person name="Yuan D."/>
            <person name="Arick M.A."/>
            <person name="Miller E.R."/>
            <person name="Hu G."/>
            <person name="Peterson D.G."/>
            <person name="Wendel J.F."/>
            <person name="Udall J.A."/>
        </authorList>
    </citation>
    <scope>NUCLEOTIDE SEQUENCE [LARGE SCALE GENOMIC DNA]</scope>
    <source>
        <strain evidence="2">JFW-Udall</strain>
        <tissue evidence="2">Leaf</tissue>
    </source>
</reference>
<dbReference type="AlphaFoldDB" id="A0A8J5ZGJ6"/>
<keyword evidence="3" id="KW-1185">Reference proteome</keyword>
<sequence>MEFRQRRKSKNLRKRMKRLRSDMEEIKYEQSTQLRLAFIFRILKARENHDLDQAAKLPSVLPGQVGRGPLVDAIINLLFLPFFPFIRLLLPFSTIVAAMTSLLSGPKVIPECCSQSPLLISLIIFLRKLPKSYKNASKFSHFSDPDLKIQPSNHCVSLTIAYSRYGELLHRSDFSNGS</sequence>
<dbReference type="PANTHER" id="PTHR48248:SF5">
    <property type="entry name" value="UVR DOMAIN-CONTAINING PROTEIN"/>
    <property type="match status" value="1"/>
</dbReference>
<feature type="transmembrane region" description="Helical" evidence="1">
    <location>
        <begin position="77"/>
        <end position="102"/>
    </location>
</feature>